<organism evidence="2 3">
    <name type="scientific">Deinococcus rubellus</name>
    <dbReference type="NCBI Taxonomy" id="1889240"/>
    <lineage>
        <taxon>Bacteria</taxon>
        <taxon>Thermotogati</taxon>
        <taxon>Deinococcota</taxon>
        <taxon>Deinococci</taxon>
        <taxon>Deinococcales</taxon>
        <taxon>Deinococcaceae</taxon>
        <taxon>Deinococcus</taxon>
    </lineage>
</organism>
<protein>
    <submittedName>
        <fullName evidence="2">DUF4145 domain-containing protein</fullName>
    </submittedName>
</protein>
<reference evidence="2" key="1">
    <citation type="submission" date="2022-09" db="EMBL/GenBank/DDBJ databases">
        <title>genome sequence of Deinococcus rubellus.</title>
        <authorList>
            <person name="Srinivasan S."/>
        </authorList>
    </citation>
    <scope>NUCLEOTIDE SEQUENCE</scope>
    <source>
        <strain evidence="2">Ant6</strain>
    </source>
</reference>
<dbReference type="EMBL" id="CP104213">
    <property type="protein sequence ID" value="UWX62771.1"/>
    <property type="molecule type" value="Genomic_DNA"/>
</dbReference>
<keyword evidence="3" id="KW-1185">Reference proteome</keyword>
<name>A0ABY5YCX3_9DEIO</name>
<dbReference type="RefSeq" id="WP_260559066.1">
    <property type="nucleotide sequence ID" value="NZ_BAABEC010000059.1"/>
</dbReference>
<dbReference type="InterPro" id="IPR025285">
    <property type="entry name" value="DUF4145"/>
</dbReference>
<proteinExistence type="predicted"/>
<dbReference type="Pfam" id="PF13643">
    <property type="entry name" value="DUF4145"/>
    <property type="match status" value="1"/>
</dbReference>
<gene>
    <name evidence="2" type="ORF">N0D28_08290</name>
</gene>
<evidence type="ECO:0000313" key="2">
    <source>
        <dbReference type="EMBL" id="UWX62771.1"/>
    </source>
</evidence>
<dbReference type="Proteomes" id="UP001060261">
    <property type="component" value="Chromosome"/>
</dbReference>
<sequence length="191" mass="21324">MTALDTSSSNWYGEHTWLFTTRCPNPRCNNPIRLFGFGTDQNGRLAEIYMESAITIERQPISGLDLVPDRVKQSYLDTIATLNANIPSAVATLARRTLEGVVKLAYSDPSATRDKTLYKVIEGLPENANLDAPILALAHAMREGGNLGAHFDLDQETDQAMAVQMVELLENLIEYLYVIPHRVQRLKDSFT</sequence>
<feature type="domain" description="DUF4145" evidence="1">
    <location>
        <begin position="81"/>
        <end position="168"/>
    </location>
</feature>
<evidence type="ECO:0000259" key="1">
    <source>
        <dbReference type="Pfam" id="PF13643"/>
    </source>
</evidence>
<evidence type="ECO:0000313" key="3">
    <source>
        <dbReference type="Proteomes" id="UP001060261"/>
    </source>
</evidence>
<accession>A0ABY5YCX3</accession>